<dbReference type="Proteomes" id="UP001598352">
    <property type="component" value="Unassembled WGS sequence"/>
</dbReference>
<name>A0ABW6F1X2_9ACTN</name>
<gene>
    <name evidence="1" type="ORF">ACFWOQ_18465</name>
</gene>
<comment type="caution">
    <text evidence="1">The sequence shown here is derived from an EMBL/GenBank/DDBJ whole genome shotgun (WGS) entry which is preliminary data.</text>
</comment>
<dbReference type="InterPro" id="IPR040442">
    <property type="entry name" value="Pyrv_kinase-like_dom_sf"/>
</dbReference>
<dbReference type="RefSeq" id="WP_382774297.1">
    <property type="nucleotide sequence ID" value="NZ_JBHXKZ010000014.1"/>
</dbReference>
<proteinExistence type="predicted"/>
<dbReference type="InterPro" id="IPR039556">
    <property type="entry name" value="ICL/PEPM"/>
</dbReference>
<evidence type="ECO:0000313" key="2">
    <source>
        <dbReference type="Proteomes" id="UP001598352"/>
    </source>
</evidence>
<dbReference type="CDD" id="cd00377">
    <property type="entry name" value="ICL_PEPM"/>
    <property type="match status" value="1"/>
</dbReference>
<organism evidence="1 2">
    <name type="scientific">Streptomyces rubiginosohelvolus</name>
    <dbReference type="NCBI Taxonomy" id="67362"/>
    <lineage>
        <taxon>Bacteria</taxon>
        <taxon>Bacillati</taxon>
        <taxon>Actinomycetota</taxon>
        <taxon>Actinomycetes</taxon>
        <taxon>Kitasatosporales</taxon>
        <taxon>Streptomycetaceae</taxon>
        <taxon>Streptomyces</taxon>
    </lineage>
</organism>
<dbReference type="PROSITE" id="PS00161">
    <property type="entry name" value="ISOCITRATE_LYASE"/>
    <property type="match status" value="1"/>
</dbReference>
<reference evidence="1 2" key="1">
    <citation type="submission" date="2024-09" db="EMBL/GenBank/DDBJ databases">
        <title>The Natural Products Discovery Center: Release of the First 8490 Sequenced Strains for Exploring Actinobacteria Biosynthetic Diversity.</title>
        <authorList>
            <person name="Kalkreuter E."/>
            <person name="Kautsar S.A."/>
            <person name="Yang D."/>
            <person name="Bader C.D."/>
            <person name="Teijaro C.N."/>
            <person name="Fluegel L."/>
            <person name="Davis C.M."/>
            <person name="Simpson J.R."/>
            <person name="Lauterbach L."/>
            <person name="Steele A.D."/>
            <person name="Gui C."/>
            <person name="Meng S."/>
            <person name="Li G."/>
            <person name="Viehrig K."/>
            <person name="Ye F."/>
            <person name="Su P."/>
            <person name="Kiefer A.F."/>
            <person name="Nichols A."/>
            <person name="Cepeda A.J."/>
            <person name="Yan W."/>
            <person name="Fan B."/>
            <person name="Jiang Y."/>
            <person name="Adhikari A."/>
            <person name="Zheng C.-J."/>
            <person name="Schuster L."/>
            <person name="Cowan T.M."/>
            <person name="Smanski M.J."/>
            <person name="Chevrette M.G."/>
            <person name="De Carvalho L.P.S."/>
            <person name="Shen B."/>
        </authorList>
    </citation>
    <scope>NUCLEOTIDE SEQUENCE [LARGE SCALE GENOMIC DNA]</scope>
    <source>
        <strain evidence="1 2">NPDC058428</strain>
    </source>
</reference>
<dbReference type="EMBL" id="JBHXKZ010000014">
    <property type="protein sequence ID" value="MFD4824554.1"/>
    <property type="molecule type" value="Genomic_DNA"/>
</dbReference>
<dbReference type="PANTHER" id="PTHR42905:SF5">
    <property type="entry name" value="CARBOXYVINYL-CARBOXYPHOSPHONATE PHOSPHORYLMUTASE, CHLOROPLASTIC"/>
    <property type="match status" value="1"/>
</dbReference>
<accession>A0ABW6F1X2</accession>
<dbReference type="SUPFAM" id="SSF51621">
    <property type="entry name" value="Phosphoenolpyruvate/pyruvate domain"/>
    <property type="match status" value="1"/>
</dbReference>
<keyword evidence="2" id="KW-1185">Reference proteome</keyword>
<dbReference type="PANTHER" id="PTHR42905">
    <property type="entry name" value="PHOSPHOENOLPYRUVATE CARBOXYLASE"/>
    <property type="match status" value="1"/>
</dbReference>
<sequence>MPVPERPTTRLRRLIESDGIHVAPGAYDGLSARLVEESGSELLYASGGAIARSCGIPDIGLLGLTEVAARIEQMVGVTSLPVIADADTGFGNAVNAVRTLALYERIGVAGLHIEDQTFPKRCGHLDDKSLVPTDEMARKVRALAEARTDPDFVLIARTDAIATEGLAAAIERAHAYAEAGADVIFVEAPETVEQIEEIAARIPQPKLINMFHGGKTPLVPRDRLRELGYRLIIVPSDLQRAMITAVRRTLEAINRDGDSGAVREDLASFAERERIVRTAEYLAIGS</sequence>
<dbReference type="Gene3D" id="3.20.20.60">
    <property type="entry name" value="Phosphoenolpyruvate-binding domains"/>
    <property type="match status" value="1"/>
</dbReference>
<evidence type="ECO:0000313" key="1">
    <source>
        <dbReference type="EMBL" id="MFD4824554.1"/>
    </source>
</evidence>
<dbReference type="InterPro" id="IPR018523">
    <property type="entry name" value="Isocitrate_lyase_ph_CS"/>
</dbReference>
<protein>
    <submittedName>
        <fullName evidence="1">Oxaloacetate decarboxylase</fullName>
    </submittedName>
</protein>
<dbReference type="InterPro" id="IPR015813">
    <property type="entry name" value="Pyrv/PenolPyrv_kinase-like_dom"/>
</dbReference>
<dbReference type="Pfam" id="PF13714">
    <property type="entry name" value="PEP_mutase"/>
    <property type="match status" value="1"/>
</dbReference>